<evidence type="ECO:0000256" key="10">
    <source>
        <dbReference type="ARBA" id="ARBA00023136"/>
    </source>
</evidence>
<dbReference type="Pfam" id="PF02518">
    <property type="entry name" value="HATPase_c"/>
    <property type="match status" value="1"/>
</dbReference>
<dbReference type="AlphaFoldDB" id="A0A2W1JCU6"/>
<evidence type="ECO:0000256" key="4">
    <source>
        <dbReference type="ARBA" id="ARBA00022553"/>
    </source>
</evidence>
<proteinExistence type="predicted"/>
<evidence type="ECO:0000256" key="11">
    <source>
        <dbReference type="SAM" id="Phobius"/>
    </source>
</evidence>
<keyword evidence="6 11" id="KW-0812">Transmembrane</keyword>
<evidence type="ECO:0000256" key="1">
    <source>
        <dbReference type="ARBA" id="ARBA00000085"/>
    </source>
</evidence>
<keyword evidence="14" id="KW-1185">Reference proteome</keyword>
<dbReference type="OrthoDB" id="417111at2"/>
<feature type="transmembrane region" description="Helical" evidence="11">
    <location>
        <begin position="12"/>
        <end position="32"/>
    </location>
</feature>
<reference evidence="13 14" key="1">
    <citation type="journal article" date="2018" name="Sci. Rep.">
        <title>A novel species of the marine cyanobacterium Acaryochloris with a unique pigment content and lifestyle.</title>
        <authorList>
            <person name="Partensky F."/>
            <person name="Six C."/>
            <person name="Ratin M."/>
            <person name="Garczarek L."/>
            <person name="Vaulot D."/>
            <person name="Probert I."/>
            <person name="Calteau A."/>
            <person name="Gourvil P."/>
            <person name="Marie D."/>
            <person name="Grebert T."/>
            <person name="Bouchier C."/>
            <person name="Le Panse S."/>
            <person name="Gachenot M."/>
            <person name="Rodriguez F."/>
            <person name="Garrido J.L."/>
        </authorList>
    </citation>
    <scope>NUCLEOTIDE SEQUENCE [LARGE SCALE GENOMIC DNA]</scope>
    <source>
        <strain evidence="13 14">RCC1774</strain>
    </source>
</reference>
<dbReference type="Gene3D" id="3.30.565.10">
    <property type="entry name" value="Histidine kinase-like ATPase, C-terminal domain"/>
    <property type="match status" value="1"/>
</dbReference>
<comment type="caution">
    <text evidence="13">The sequence shown here is derived from an EMBL/GenBank/DDBJ whole genome shotgun (WGS) entry which is preliminary data.</text>
</comment>
<dbReference type="InterPro" id="IPR003594">
    <property type="entry name" value="HATPase_dom"/>
</dbReference>
<evidence type="ECO:0000313" key="13">
    <source>
        <dbReference type="EMBL" id="PZD71618.1"/>
    </source>
</evidence>
<dbReference type="FunFam" id="3.30.565.10:FF:000006">
    <property type="entry name" value="Sensor histidine kinase WalK"/>
    <property type="match status" value="1"/>
</dbReference>
<dbReference type="RefSeq" id="WP_146242384.1">
    <property type="nucleotide sequence ID" value="NZ_CAWNWM010000015.1"/>
</dbReference>
<feature type="domain" description="Histidine kinase" evidence="12">
    <location>
        <begin position="203"/>
        <end position="423"/>
    </location>
</feature>
<dbReference type="EMBL" id="PQWO01000015">
    <property type="protein sequence ID" value="PZD71618.1"/>
    <property type="molecule type" value="Genomic_DNA"/>
</dbReference>
<keyword evidence="10 11" id="KW-0472">Membrane</keyword>
<keyword evidence="5 13" id="KW-0808">Transferase</keyword>
<evidence type="ECO:0000256" key="8">
    <source>
        <dbReference type="ARBA" id="ARBA00022989"/>
    </source>
</evidence>
<dbReference type="PANTHER" id="PTHR45436">
    <property type="entry name" value="SENSOR HISTIDINE KINASE YKOH"/>
    <property type="match status" value="1"/>
</dbReference>
<dbReference type="PRINTS" id="PR00344">
    <property type="entry name" value="BCTRLSENSOR"/>
</dbReference>
<protein>
    <recommendedName>
        <fullName evidence="3">histidine kinase</fullName>
        <ecNumber evidence="3">2.7.13.3</ecNumber>
    </recommendedName>
</protein>
<evidence type="ECO:0000256" key="6">
    <source>
        <dbReference type="ARBA" id="ARBA00022692"/>
    </source>
</evidence>
<evidence type="ECO:0000256" key="9">
    <source>
        <dbReference type="ARBA" id="ARBA00023012"/>
    </source>
</evidence>
<organism evidence="13 14">
    <name type="scientific">Acaryochloris thomasi RCC1774</name>
    <dbReference type="NCBI Taxonomy" id="1764569"/>
    <lineage>
        <taxon>Bacteria</taxon>
        <taxon>Bacillati</taxon>
        <taxon>Cyanobacteriota</taxon>
        <taxon>Cyanophyceae</taxon>
        <taxon>Acaryochloridales</taxon>
        <taxon>Acaryochloridaceae</taxon>
        <taxon>Acaryochloris</taxon>
        <taxon>Acaryochloris thomasi</taxon>
    </lineage>
</organism>
<evidence type="ECO:0000313" key="14">
    <source>
        <dbReference type="Proteomes" id="UP000248857"/>
    </source>
</evidence>
<keyword evidence="9" id="KW-0902">Two-component regulatory system</keyword>
<dbReference type="InterPro" id="IPR036097">
    <property type="entry name" value="HisK_dim/P_sf"/>
</dbReference>
<dbReference type="Gene3D" id="1.10.287.130">
    <property type="match status" value="1"/>
</dbReference>
<dbReference type="InterPro" id="IPR050428">
    <property type="entry name" value="TCS_sensor_his_kinase"/>
</dbReference>
<dbReference type="InterPro" id="IPR036890">
    <property type="entry name" value="HATPase_C_sf"/>
</dbReference>
<dbReference type="Pfam" id="PF00512">
    <property type="entry name" value="HisKA"/>
    <property type="match status" value="1"/>
</dbReference>
<dbReference type="PANTHER" id="PTHR45436:SF5">
    <property type="entry name" value="SENSOR HISTIDINE KINASE TRCS"/>
    <property type="match status" value="1"/>
</dbReference>
<dbReference type="EC" id="2.7.13.3" evidence="3"/>
<dbReference type="SMART" id="SM00388">
    <property type="entry name" value="HisKA"/>
    <property type="match status" value="1"/>
</dbReference>
<dbReference type="GO" id="GO:0000155">
    <property type="term" value="F:phosphorelay sensor kinase activity"/>
    <property type="evidence" value="ECO:0007669"/>
    <property type="project" value="InterPro"/>
</dbReference>
<name>A0A2W1JCU6_9CYAN</name>
<sequence>MTVFKDLGWRLLATYWLVMTAILGTSALAIYLRFVHVVNAQLDARLTTLAESGRPSLVALKSEGQDALLRQEMQWPRLLHRDQQGLTWYNDRKISLLDQGTVFVDLPPDTGANPGRSIILSPNTRSVLLAVPSATNAGQIEGYVLATESTHRVERLIRQLRLGLGIGGLVALSLSSLGGMLLAHRTLEPTQRSYKKLKQFTADASHELRSPLTAIKFSLDVLMKHPERIHPKNTRKISAISSATDQMITLVEDLLFLARSEVAADTQDTSKETQTSIYKILQGLLTLLEPQAQSKTITFESVLIPDVTILGDEAKLTRLFSNLLDNALQYTPAGGSVKVRMEKSVKSVFITFEDTGIGIAPSQIRSVFRRLWRTDRARNRRDGGVGLGLSIAQAIAQQHNGKITVSSRIGVGSCFRVRLPLAKASVEQFEMTAIPLDRRRTADQPLRG</sequence>
<feature type="transmembrane region" description="Helical" evidence="11">
    <location>
        <begin position="162"/>
        <end position="183"/>
    </location>
</feature>
<dbReference type="SMART" id="SM00387">
    <property type="entry name" value="HATPase_c"/>
    <property type="match status" value="1"/>
</dbReference>
<evidence type="ECO:0000259" key="12">
    <source>
        <dbReference type="PROSITE" id="PS50109"/>
    </source>
</evidence>
<comment type="catalytic activity">
    <reaction evidence="1">
        <text>ATP + protein L-histidine = ADP + protein N-phospho-L-histidine.</text>
        <dbReference type="EC" id="2.7.13.3"/>
    </reaction>
</comment>
<dbReference type="InterPro" id="IPR004358">
    <property type="entry name" value="Sig_transdc_His_kin-like_C"/>
</dbReference>
<evidence type="ECO:0000256" key="7">
    <source>
        <dbReference type="ARBA" id="ARBA00022777"/>
    </source>
</evidence>
<dbReference type="SUPFAM" id="SSF55874">
    <property type="entry name" value="ATPase domain of HSP90 chaperone/DNA topoisomerase II/histidine kinase"/>
    <property type="match status" value="1"/>
</dbReference>
<accession>A0A2W1JCU6</accession>
<dbReference type="GO" id="GO:0016020">
    <property type="term" value="C:membrane"/>
    <property type="evidence" value="ECO:0007669"/>
    <property type="project" value="UniProtKB-SubCell"/>
</dbReference>
<evidence type="ECO:0000256" key="3">
    <source>
        <dbReference type="ARBA" id="ARBA00012438"/>
    </source>
</evidence>
<dbReference type="Proteomes" id="UP000248857">
    <property type="component" value="Unassembled WGS sequence"/>
</dbReference>
<dbReference type="InterPro" id="IPR005467">
    <property type="entry name" value="His_kinase_dom"/>
</dbReference>
<keyword evidence="4" id="KW-0597">Phosphoprotein</keyword>
<gene>
    <name evidence="13" type="primary">phoR_7</name>
    <name evidence="13" type="ORF">C1752_05028</name>
</gene>
<evidence type="ECO:0000256" key="5">
    <source>
        <dbReference type="ARBA" id="ARBA00022679"/>
    </source>
</evidence>
<dbReference type="CDD" id="cd00082">
    <property type="entry name" value="HisKA"/>
    <property type="match status" value="1"/>
</dbReference>
<dbReference type="SUPFAM" id="SSF47384">
    <property type="entry name" value="Homodimeric domain of signal transducing histidine kinase"/>
    <property type="match status" value="1"/>
</dbReference>
<dbReference type="PROSITE" id="PS50109">
    <property type="entry name" value="HIS_KIN"/>
    <property type="match status" value="1"/>
</dbReference>
<keyword evidence="8 11" id="KW-1133">Transmembrane helix</keyword>
<comment type="subcellular location">
    <subcellularLocation>
        <location evidence="2">Membrane</location>
    </subcellularLocation>
</comment>
<keyword evidence="7" id="KW-0418">Kinase</keyword>
<dbReference type="InterPro" id="IPR003661">
    <property type="entry name" value="HisK_dim/P_dom"/>
</dbReference>
<evidence type="ECO:0000256" key="2">
    <source>
        <dbReference type="ARBA" id="ARBA00004370"/>
    </source>
</evidence>